<keyword evidence="1" id="KW-0812">Transmembrane</keyword>
<dbReference type="AlphaFoldDB" id="A0AAW1HWQ7"/>
<feature type="transmembrane region" description="Helical" evidence="1">
    <location>
        <begin position="12"/>
        <end position="35"/>
    </location>
</feature>
<feature type="transmembrane region" description="Helical" evidence="1">
    <location>
        <begin position="119"/>
        <end position="142"/>
    </location>
</feature>
<keyword evidence="1" id="KW-0472">Membrane</keyword>
<feature type="transmembrane region" description="Helical" evidence="1">
    <location>
        <begin position="89"/>
        <end position="107"/>
    </location>
</feature>
<dbReference type="EMBL" id="JASPKY010000823">
    <property type="protein sequence ID" value="KAK9681347.1"/>
    <property type="molecule type" value="Genomic_DNA"/>
</dbReference>
<sequence>MKSAKELFRNINFVFKLVEWALCISSCIIIGTLGIHRDESTEEQYDKSLLSTERIHDITLVAAGAYFIIIFALWLIYIIDQKFTMYEELVLLPGALISIASGCIVIAEYAANSASESQSLILGLCTFTGGVVMAVDFGNLIYYNK</sequence>
<proteinExistence type="predicted"/>
<comment type="caution">
    <text evidence="2">The sequence shown here is derived from an EMBL/GenBank/DDBJ whole genome shotgun (WGS) entry which is preliminary data.</text>
</comment>
<evidence type="ECO:0000313" key="3">
    <source>
        <dbReference type="Proteomes" id="UP001458880"/>
    </source>
</evidence>
<feature type="transmembrane region" description="Helical" evidence="1">
    <location>
        <begin position="55"/>
        <end position="77"/>
    </location>
</feature>
<dbReference type="Proteomes" id="UP001458880">
    <property type="component" value="Unassembled WGS sequence"/>
</dbReference>
<keyword evidence="3" id="KW-1185">Reference proteome</keyword>
<evidence type="ECO:0000313" key="2">
    <source>
        <dbReference type="EMBL" id="KAK9681347.1"/>
    </source>
</evidence>
<accession>A0AAW1HWQ7</accession>
<name>A0AAW1HWQ7_POPJA</name>
<keyword evidence="1" id="KW-1133">Transmembrane helix</keyword>
<gene>
    <name evidence="2" type="ORF">QE152_g38381</name>
</gene>
<protein>
    <submittedName>
        <fullName evidence="2">Uncharacterized protein</fullName>
    </submittedName>
</protein>
<evidence type="ECO:0000256" key="1">
    <source>
        <dbReference type="SAM" id="Phobius"/>
    </source>
</evidence>
<organism evidence="2 3">
    <name type="scientific">Popillia japonica</name>
    <name type="common">Japanese beetle</name>
    <dbReference type="NCBI Taxonomy" id="7064"/>
    <lineage>
        <taxon>Eukaryota</taxon>
        <taxon>Metazoa</taxon>
        <taxon>Ecdysozoa</taxon>
        <taxon>Arthropoda</taxon>
        <taxon>Hexapoda</taxon>
        <taxon>Insecta</taxon>
        <taxon>Pterygota</taxon>
        <taxon>Neoptera</taxon>
        <taxon>Endopterygota</taxon>
        <taxon>Coleoptera</taxon>
        <taxon>Polyphaga</taxon>
        <taxon>Scarabaeiformia</taxon>
        <taxon>Scarabaeidae</taxon>
        <taxon>Rutelinae</taxon>
        <taxon>Popillia</taxon>
    </lineage>
</organism>
<reference evidence="2 3" key="1">
    <citation type="journal article" date="2024" name="BMC Genomics">
        <title>De novo assembly and annotation of Popillia japonica's genome with initial clues to its potential as an invasive pest.</title>
        <authorList>
            <person name="Cucini C."/>
            <person name="Boschi S."/>
            <person name="Funari R."/>
            <person name="Cardaioli E."/>
            <person name="Iannotti N."/>
            <person name="Marturano G."/>
            <person name="Paoli F."/>
            <person name="Bruttini M."/>
            <person name="Carapelli A."/>
            <person name="Frati F."/>
            <person name="Nardi F."/>
        </authorList>
    </citation>
    <scope>NUCLEOTIDE SEQUENCE [LARGE SCALE GENOMIC DNA]</scope>
    <source>
        <strain evidence="2">DMR45628</strain>
    </source>
</reference>